<proteinExistence type="inferred from homology"/>
<evidence type="ECO:0000313" key="8">
    <source>
        <dbReference type="Proteomes" id="UP001057753"/>
    </source>
</evidence>
<dbReference type="GO" id="GO:0046677">
    <property type="term" value="P:response to antibiotic"/>
    <property type="evidence" value="ECO:0007669"/>
    <property type="project" value="UniProtKB-KW"/>
</dbReference>
<evidence type="ECO:0000256" key="5">
    <source>
        <dbReference type="ARBA" id="ARBA00023136"/>
    </source>
</evidence>
<gene>
    <name evidence="6" type="primary">mprF</name>
    <name evidence="7" type="ORF">HXA33_19050</name>
</gene>
<comment type="function">
    <text evidence="6">Catalyzes the transfer of a lysyl group from L-lysyl-tRNA(Lys) to membrane-bound phosphatidylglycerol (PG), which produces lysylphosphatidylglycerol (LPG), a major component of the bacterial membrane with a positive net charge. LPG synthesis contributes to bacterial virulence as it is involved in the resistance mechanism against cationic antimicrobial peptides (CAMP) produces by the host's immune system (defensins, cathelicidins) and by the competing microorganisms.</text>
</comment>
<keyword evidence="4 6" id="KW-1133">Transmembrane helix</keyword>
<dbReference type="EMBL" id="JABXYM010000002">
    <property type="protein sequence ID" value="MCR6098609.1"/>
    <property type="molecule type" value="Genomic_DNA"/>
</dbReference>
<feature type="transmembrane region" description="Helical" evidence="6">
    <location>
        <begin position="228"/>
        <end position="249"/>
    </location>
</feature>
<feature type="transmembrane region" description="Helical" evidence="6">
    <location>
        <begin position="119"/>
        <end position="142"/>
    </location>
</feature>
<dbReference type="GO" id="GO:0006629">
    <property type="term" value="P:lipid metabolic process"/>
    <property type="evidence" value="ECO:0007669"/>
    <property type="project" value="UniProtKB-KW"/>
</dbReference>
<evidence type="ECO:0000256" key="2">
    <source>
        <dbReference type="ARBA" id="ARBA00022475"/>
    </source>
</evidence>
<dbReference type="RefSeq" id="WP_257823011.1">
    <property type="nucleotide sequence ID" value="NZ_JABXYM010000002.1"/>
</dbReference>
<feature type="transmembrane region" description="Helical" evidence="6">
    <location>
        <begin position="154"/>
        <end position="174"/>
    </location>
</feature>
<reference evidence="7" key="1">
    <citation type="submission" date="2020-06" db="EMBL/GenBank/DDBJ databases">
        <title>Insight into the genomes of haloalkaliphilic bacilli from Kenyan soda lakes.</title>
        <authorList>
            <person name="Mwirichia R."/>
            <person name="Villamizar G.C."/>
            <person name="Poehlein A."/>
            <person name="Mugweru J."/>
            <person name="Kipnyargis A."/>
            <person name="Kiplimo D."/>
            <person name="Orwa P."/>
            <person name="Daniel R."/>
        </authorList>
    </citation>
    <scope>NUCLEOTIDE SEQUENCE</scope>
    <source>
        <strain evidence="7">B1096_S55</strain>
    </source>
</reference>
<dbReference type="PANTHER" id="PTHR37693">
    <property type="entry name" value="PHOSPHATIDYLGLYCEROL LYSYLTRANSFERASE"/>
    <property type="match status" value="1"/>
</dbReference>
<evidence type="ECO:0000256" key="4">
    <source>
        <dbReference type="ARBA" id="ARBA00022989"/>
    </source>
</evidence>
<feature type="transmembrane region" description="Helical" evidence="6">
    <location>
        <begin position="43"/>
        <end position="61"/>
    </location>
</feature>
<dbReference type="GO" id="GO:0050071">
    <property type="term" value="F:phosphatidylglycerol lysyltransferase activity"/>
    <property type="evidence" value="ECO:0007669"/>
    <property type="project" value="UniProtKB-EC"/>
</dbReference>
<dbReference type="NCBIfam" id="TIGR00374">
    <property type="entry name" value="flippase-like domain"/>
    <property type="match status" value="1"/>
</dbReference>
<name>A0A9Q4B5B0_SALAG</name>
<keyword evidence="6" id="KW-0808">Transferase</keyword>
<dbReference type="GO" id="GO:0005886">
    <property type="term" value="C:plasma membrane"/>
    <property type="evidence" value="ECO:0007669"/>
    <property type="project" value="UniProtKB-SubCell"/>
</dbReference>
<dbReference type="AlphaFoldDB" id="A0A9Q4B5B0"/>
<keyword evidence="2" id="KW-1003">Cell membrane</keyword>
<keyword evidence="6" id="KW-0046">Antibiotic resistance</keyword>
<feature type="transmembrane region" description="Helical" evidence="6">
    <location>
        <begin position="314"/>
        <end position="330"/>
    </location>
</feature>
<organism evidence="7 8">
    <name type="scientific">Salipaludibacillus agaradhaerens</name>
    <name type="common">Bacillus agaradhaerens</name>
    <dbReference type="NCBI Taxonomy" id="76935"/>
    <lineage>
        <taxon>Bacteria</taxon>
        <taxon>Bacillati</taxon>
        <taxon>Bacillota</taxon>
        <taxon>Bacilli</taxon>
        <taxon>Bacillales</taxon>
        <taxon>Bacillaceae</taxon>
    </lineage>
</organism>
<dbReference type="InterPro" id="IPR022791">
    <property type="entry name" value="L-PG_synthase/AglD"/>
</dbReference>
<sequence length="351" mass="39308">MKKRLFNIILIFTISIGFIAYHFRTVDTASVWEGLKNAHIGWLFGGMFAMFLYWLLEAFVLHRISRKVTIHSTIGEAFRITLVGQFFNTITPLATGGQPAQLYILTKNGMDAGAASSVLLIKLIVYQGMLVVNSLIVLLFGYHYLLNGSLPKMSVLILMGFTLNTLFIVALIVVGKNKRIASLIVHFLLKPVSFFTKTETYSSLKNNVEQKMNLFHAESKRISVDLKLLLQCSVLTTLQLWLFFSIPYFVLQGVGAGPLDLLQIIAFHTFIIMFSSLIPIPGGSGGAELSFSLLFGLILDPTTLVLSLFLWRFITYYSCILFGSISLMVKKKKKAQDFGKTARGVEMNPHR</sequence>
<protein>
    <recommendedName>
        <fullName evidence="6">Phosphatidylglycerol lysyltransferase</fullName>
        <ecNumber evidence="6">2.3.2.3</ecNumber>
    </recommendedName>
    <alternativeName>
        <fullName evidence="6">Lysylphosphatidylglycerol synthase</fullName>
    </alternativeName>
</protein>
<dbReference type="Proteomes" id="UP001057753">
    <property type="component" value="Unassembled WGS sequence"/>
</dbReference>
<feature type="transmembrane region" description="Helical" evidence="6">
    <location>
        <begin position="5"/>
        <end position="23"/>
    </location>
</feature>
<dbReference type="EC" id="2.3.2.3" evidence="6"/>
<evidence type="ECO:0000256" key="3">
    <source>
        <dbReference type="ARBA" id="ARBA00022692"/>
    </source>
</evidence>
<comment type="subcellular location">
    <subcellularLocation>
        <location evidence="1 6">Cell membrane</location>
        <topology evidence="1 6">Multi-pass membrane protein</topology>
    </subcellularLocation>
</comment>
<keyword evidence="5 6" id="KW-0472">Membrane</keyword>
<evidence type="ECO:0000256" key="1">
    <source>
        <dbReference type="ARBA" id="ARBA00004651"/>
    </source>
</evidence>
<keyword evidence="3 6" id="KW-0812">Transmembrane</keyword>
<accession>A0A9Q4B5B0</accession>
<comment type="similarity">
    <text evidence="6">Belongs to the LPG synthase family.</text>
</comment>
<comment type="caution">
    <text evidence="7">The sequence shown here is derived from an EMBL/GenBank/DDBJ whole genome shotgun (WGS) entry which is preliminary data.</text>
</comment>
<keyword evidence="6" id="KW-0443">Lipid metabolism</keyword>
<evidence type="ECO:0000313" key="7">
    <source>
        <dbReference type="EMBL" id="MCR6098609.1"/>
    </source>
</evidence>
<dbReference type="PANTHER" id="PTHR37693:SF1">
    <property type="entry name" value="INTEGRAL MEMBRANE PROTEIN"/>
    <property type="match status" value="1"/>
</dbReference>
<feature type="transmembrane region" description="Helical" evidence="6">
    <location>
        <begin position="261"/>
        <end position="282"/>
    </location>
</feature>
<dbReference type="Pfam" id="PF03706">
    <property type="entry name" value="LPG_synthase_TM"/>
    <property type="match status" value="1"/>
</dbReference>
<comment type="catalytic activity">
    <reaction evidence="6">
        <text>L-lysyl-tRNA(Lys) + a 1,2-diacyl-sn-glycero-3-phospho-(1'-sn-glycerol) = a 1,2-diacyl-sn-glycero-3-phospho-1'-(3'-O-L-lysyl)-sn-glycerol + tRNA(Lys)</text>
        <dbReference type="Rhea" id="RHEA:10668"/>
        <dbReference type="Rhea" id="RHEA-COMP:9696"/>
        <dbReference type="Rhea" id="RHEA-COMP:9697"/>
        <dbReference type="ChEBI" id="CHEBI:64716"/>
        <dbReference type="ChEBI" id="CHEBI:75792"/>
        <dbReference type="ChEBI" id="CHEBI:78442"/>
        <dbReference type="ChEBI" id="CHEBI:78529"/>
        <dbReference type="EC" id="2.3.2.3"/>
    </reaction>
</comment>
<evidence type="ECO:0000256" key="6">
    <source>
        <dbReference type="RuleBase" id="RU363042"/>
    </source>
</evidence>
<keyword evidence="8" id="KW-1185">Reference proteome</keyword>